<feature type="coiled-coil region" evidence="1">
    <location>
        <begin position="575"/>
        <end position="623"/>
    </location>
</feature>
<feature type="coiled-coil region" evidence="1">
    <location>
        <begin position="1465"/>
        <end position="1507"/>
    </location>
</feature>
<name>A0ABM1TCR6_LIMPO</name>
<dbReference type="GeneID" id="106469446"/>
<feature type="coiled-coil region" evidence="1">
    <location>
        <begin position="658"/>
        <end position="742"/>
    </location>
</feature>
<feature type="compositionally biased region" description="Basic and acidic residues" evidence="2">
    <location>
        <begin position="124"/>
        <end position="135"/>
    </location>
</feature>
<dbReference type="SMART" id="SM00233">
    <property type="entry name" value="PH"/>
    <property type="match status" value="1"/>
</dbReference>
<evidence type="ECO:0000313" key="5">
    <source>
        <dbReference type="RefSeq" id="XP_022253672.1"/>
    </source>
</evidence>
<feature type="compositionally biased region" description="Polar residues" evidence="2">
    <location>
        <begin position="1"/>
        <end position="22"/>
    </location>
</feature>
<dbReference type="Proteomes" id="UP000694941">
    <property type="component" value="Unplaced"/>
</dbReference>
<keyword evidence="1" id="KW-0175">Coiled coil</keyword>
<proteinExistence type="predicted"/>
<feature type="region of interest" description="Disordered" evidence="2">
    <location>
        <begin position="61"/>
        <end position="90"/>
    </location>
</feature>
<evidence type="ECO:0000313" key="4">
    <source>
        <dbReference type="Proteomes" id="UP000694941"/>
    </source>
</evidence>
<feature type="compositionally biased region" description="Polar residues" evidence="2">
    <location>
        <begin position="273"/>
        <end position="291"/>
    </location>
</feature>
<protein>
    <submittedName>
        <fullName evidence="5">Uncharacterized protein LOC106469446</fullName>
    </submittedName>
</protein>
<evidence type="ECO:0000256" key="2">
    <source>
        <dbReference type="SAM" id="MobiDB-lite"/>
    </source>
</evidence>
<dbReference type="PANTHER" id="PTHR17271:SF1">
    <property type="entry name" value="PROTEIN OUTSPREAD"/>
    <property type="match status" value="1"/>
</dbReference>
<dbReference type="RefSeq" id="XP_022253672.1">
    <property type="nucleotide sequence ID" value="XM_022397964.1"/>
</dbReference>
<dbReference type="Pfam" id="PF00169">
    <property type="entry name" value="PH"/>
    <property type="match status" value="1"/>
</dbReference>
<dbReference type="InterPro" id="IPR001849">
    <property type="entry name" value="PH_domain"/>
</dbReference>
<feature type="region of interest" description="Disordered" evidence="2">
    <location>
        <begin position="103"/>
        <end position="136"/>
    </location>
</feature>
<feature type="region of interest" description="Disordered" evidence="2">
    <location>
        <begin position="273"/>
        <end position="326"/>
    </location>
</feature>
<dbReference type="PROSITE" id="PS50003">
    <property type="entry name" value="PH_DOMAIN"/>
    <property type="match status" value="1"/>
</dbReference>
<dbReference type="InterPro" id="IPR052223">
    <property type="entry name" value="Actin_Cytoskeleton_Reg"/>
</dbReference>
<reference evidence="5" key="1">
    <citation type="submission" date="2025-08" db="UniProtKB">
        <authorList>
            <consortium name="RefSeq"/>
        </authorList>
    </citation>
    <scope>IDENTIFICATION</scope>
    <source>
        <tissue evidence="5">Muscle</tissue>
    </source>
</reference>
<feature type="region of interest" description="Disordered" evidence="2">
    <location>
        <begin position="1"/>
        <end position="26"/>
    </location>
</feature>
<feature type="coiled-coil region" evidence="1">
    <location>
        <begin position="1285"/>
        <end position="1312"/>
    </location>
</feature>
<sequence length="1696" mass="194142">MWQNGVTLSRDSSQVDTEQPCNGTGEANCHSNPLYLLMSDVPKSRAFESLTKLKQEDFSPVLHQRLSNNQECSRSNRLERSSSGSNIRSTDWDTAVDRCQLKTSSNQSIKTPGGRRRSKSQNARPDHHSQVRGDPDGCGLDTFSHLYHTADTELSSEKCVKKGWLMYQHSKEWHKHWVVLTTSSMVLYHDPKAEAANAVDERVDVRLIKSVDEAEGRKIYSFTVKTFDDRMYMFSTITAGMRSNWIQALHHVCKMYLRHSFVSTTPQEKFSSTILSPVSSRQQQKPLNKTSNKIKHPDNSRPLSPPKVTSRIREKTKSRFSQSRISDKHGKLVAPISVYQGSPSDKIDHHNKVLTSRNCGTEFQPLRQIKDCTKSSICPEVINSCSDVSVSTPVSRDKDHGSKNKHLTCKRLENGYSLVTIKPDLQNIANADACHEDCKDDDRSQNSEIPTKITNTGELTLKIFKQEMADRKELFVEKEAEKMLTNSKVIVLEDLQTSLHLCLDRLLNLKKKLETSPERRDEALIVGREIFSLCGEIEKILGLNDKKLTSESKICKSENSIIEFQSACSVKLVEVEKLNNKISSLKSTLNDRDQDLRKVRTQIDSLEREKTCLKDRVKQLEMVLRTSSSDESFTESSKSLCDENTHLKLLLNKAHETSKSLRKRLQENNESYANLEINNYQLEQDIRQFQSEHSSQIALMIARVEDLTTKLATAEKNLRYLKQKLEKAELRQEKRKNSLQGKEGINLSKEFGIKLGDLESKISHIETGLSSHNTNDEDGIMSKTDTKSNQQLGLLTRLNNLESKVKAACDVVNVNEPAGECIKKPEISFLRSSNTEASTMYAADWSLKLCSVSTRGASDDVLVSVSSCIETLFQKVKMVMAWIKDTFLVLQKQYSGTKTCFECSKGPVDEFVRLTKTCQYLLSSEEKDENIKINLVYLLLVLQEITVAAIKISEVKLVNRNILLKEIYTMHKLVCAFENKLCSNSCGLSINYDNGNLSFLFSFASFFSNLDTPETDSLNPSEDNVSQDHLENEVMTLQEQWTKVKKLVDRLRDKKIIALVKYLKDARVQRLKEEGSKKDLCICSEELILAEMYLLILCCSERSYKQFLSMFQRCGFLSSYFESKTFEAWNSSMNTELGKEIESIFTQIKTSCAEGEAFIRIQASTEERLLNERVVQLLLEITDMCVVSALLQGSTAYCTERVSSFKAGNSTKPNISNHTHLLDDTLPENLYNCLQQQAVKMITVDSPFSLSKQESAYSHNGYSLVVERLAKFHSLNMMKLNERYAEEMTKVRTSYQEELKKAHLEFEALKIEQQQQLGESCRTCEFFKKEVDCLCTEVECYQQQGTMCHTCKEISSKLEEVTRAYEEQTASLQDEKKNLRKQLEASFNDQIETQEKKVESLQNELQLTQTHLRNLKTEYEEQMKSLMKAYQQKVKQNVQVTSEEAVRQRHQDDLSEWKKFSERGLNVLEKSYKRMLQDLQDKHKQEVERLKIEKEEALREEARATKTALDAVRRAYQEDLQREVNRCKNEWIKQKEQPTDFESLYKEHRDAVTEIRKEIVSLSEKYSFKCLENATLKEHLETVCRQNEEENSRLLDLLARSTQLRTHFSPEISESTVATQNRGVSKNNDSSKSMDAACLVLTSKAEGRIQELVTFDQNITHPLHSFVKTIAVDDVPARPLLSTSSQSYSKDKFVDQ</sequence>
<dbReference type="Gene3D" id="2.30.29.30">
    <property type="entry name" value="Pleckstrin-homology domain (PH domain)/Phosphotyrosine-binding domain (PTB)"/>
    <property type="match status" value="1"/>
</dbReference>
<keyword evidence="4" id="KW-1185">Reference proteome</keyword>
<accession>A0ABM1TCR6</accession>
<evidence type="ECO:0000256" key="1">
    <source>
        <dbReference type="SAM" id="Coils"/>
    </source>
</evidence>
<feature type="coiled-coil region" evidence="1">
    <location>
        <begin position="1358"/>
        <end position="1436"/>
    </location>
</feature>
<organism evidence="4 5">
    <name type="scientific">Limulus polyphemus</name>
    <name type="common">Atlantic horseshoe crab</name>
    <dbReference type="NCBI Taxonomy" id="6850"/>
    <lineage>
        <taxon>Eukaryota</taxon>
        <taxon>Metazoa</taxon>
        <taxon>Ecdysozoa</taxon>
        <taxon>Arthropoda</taxon>
        <taxon>Chelicerata</taxon>
        <taxon>Merostomata</taxon>
        <taxon>Xiphosura</taxon>
        <taxon>Limulidae</taxon>
        <taxon>Limulus</taxon>
    </lineage>
</organism>
<feature type="domain" description="PH" evidence="3">
    <location>
        <begin position="158"/>
        <end position="254"/>
    </location>
</feature>
<gene>
    <name evidence="5" type="primary">LOC106469446</name>
</gene>
<dbReference type="InterPro" id="IPR011993">
    <property type="entry name" value="PH-like_dom_sf"/>
</dbReference>
<evidence type="ECO:0000259" key="3">
    <source>
        <dbReference type="PROSITE" id="PS50003"/>
    </source>
</evidence>
<dbReference type="SUPFAM" id="SSF50729">
    <property type="entry name" value="PH domain-like"/>
    <property type="match status" value="1"/>
</dbReference>
<dbReference type="PANTHER" id="PTHR17271">
    <property type="entry name" value="PLECKSTRIN HOMOLOGY PH DOMAIN-CONTAINING PROTEIN"/>
    <property type="match status" value="1"/>
</dbReference>